<evidence type="ECO:0000256" key="7">
    <source>
        <dbReference type="ARBA" id="ARBA00046576"/>
    </source>
</evidence>
<dbReference type="SUPFAM" id="SSF50129">
    <property type="entry name" value="GroES-like"/>
    <property type="match status" value="1"/>
</dbReference>
<dbReference type="InterPro" id="IPR011032">
    <property type="entry name" value="GroES-like_sf"/>
</dbReference>
<comment type="subunit">
    <text evidence="7">Homoheptamer arranged in a ring structure. 2 heptameric Hsp10 rings interact with a Hsp60 tetradecamer in the structure of a back-to-back double heptameric ring to form the symmetrical football complex.</text>
</comment>
<evidence type="ECO:0000256" key="3">
    <source>
        <dbReference type="ARBA" id="ARBA00023186"/>
    </source>
</evidence>
<dbReference type="KEGG" id="umr:103658726"/>
<dbReference type="GeneID" id="103658726"/>
<dbReference type="GO" id="GO:0005524">
    <property type="term" value="F:ATP binding"/>
    <property type="evidence" value="ECO:0007669"/>
    <property type="project" value="InterPro"/>
</dbReference>
<comment type="function">
    <text evidence="6">Co-chaperonin implicated in mitochondrial protein import and macromolecular assembly. Together with Hsp60, facilitates the correct folding of imported proteins. May also prevent misfolding and promote the refolding and proper assembly of unfolded polypeptides generated under stress conditions in the mitochondrial matrix. The functional units of these chaperonins consist of heptameric rings of the large subunit Hsp60, which function as a back-to-back double ring. In a cyclic reaction, Hsp60 ring complexes bind one unfolded substrate protein per ring, followed by the binding of ATP and association with 2 heptameric rings of the co-chaperonin Hsp10. This leads to sequestration of the substrate protein in the inner cavity of Hsp60 where, for a certain period of time, it can fold undisturbed by other cell components. Synchronous hydrolysis of ATP in all Hsp60 subunits results in the dissociation of the chaperonin rings and the release of ADP and the folded substrate protein.</text>
</comment>
<dbReference type="CDD" id="cd00320">
    <property type="entry name" value="cpn10"/>
    <property type="match status" value="1"/>
</dbReference>
<accession>A0A8M1FHU4</accession>
<reference evidence="10" key="1">
    <citation type="submission" date="2025-08" db="UniProtKB">
        <authorList>
            <consortium name="RefSeq"/>
        </authorList>
    </citation>
    <scope>IDENTIFICATION</scope>
    <source>
        <tissue evidence="10">Whole blood</tissue>
    </source>
</reference>
<dbReference type="SMART" id="SM00883">
    <property type="entry name" value="Cpn10"/>
    <property type="match status" value="1"/>
</dbReference>
<evidence type="ECO:0000256" key="4">
    <source>
        <dbReference type="ARBA" id="ARBA00029976"/>
    </source>
</evidence>
<dbReference type="OrthoDB" id="9744388at2759"/>
<evidence type="ECO:0000256" key="8">
    <source>
        <dbReference type="RuleBase" id="RU003479"/>
    </source>
</evidence>
<dbReference type="PANTHER" id="PTHR10772">
    <property type="entry name" value="10 KDA HEAT SHOCK PROTEIN"/>
    <property type="match status" value="1"/>
</dbReference>
<dbReference type="Proteomes" id="UP000261680">
    <property type="component" value="Unplaced"/>
</dbReference>
<sequence>MEVAQRGQTVGLPSRAGVVAGQPFRKFLPVFDQVLVGRRAAKTVTRGDIMLLEKSQGIVLQATIVAVRLGSKGRGRVVQPLSVKVQDQVLLSEYGSIKVVLDDKDYFLFRDGDILGKYVD</sequence>
<dbReference type="AlphaFoldDB" id="A0A8M1FHU4"/>
<dbReference type="RefSeq" id="XP_040480204.1">
    <property type="nucleotide sequence ID" value="XM_040624270.1"/>
</dbReference>
<gene>
    <name evidence="10" type="primary">LOC103658726</name>
</gene>
<evidence type="ECO:0000313" key="10">
    <source>
        <dbReference type="RefSeq" id="XP_040480204.1"/>
    </source>
</evidence>
<name>A0A8M1FHU4_URSMA</name>
<dbReference type="GO" id="GO:0044183">
    <property type="term" value="F:protein folding chaperone"/>
    <property type="evidence" value="ECO:0007669"/>
    <property type="project" value="InterPro"/>
</dbReference>
<dbReference type="GO" id="GO:0051082">
    <property type="term" value="F:unfolded protein binding"/>
    <property type="evidence" value="ECO:0007669"/>
    <property type="project" value="TreeGrafter"/>
</dbReference>
<dbReference type="PRINTS" id="PR00297">
    <property type="entry name" value="CHAPERONIN10"/>
</dbReference>
<keyword evidence="9" id="KW-1185">Reference proteome</keyword>
<dbReference type="GO" id="GO:0051087">
    <property type="term" value="F:protein-folding chaperone binding"/>
    <property type="evidence" value="ECO:0007669"/>
    <property type="project" value="TreeGrafter"/>
</dbReference>
<dbReference type="InterPro" id="IPR020818">
    <property type="entry name" value="Chaperonin_GroES"/>
</dbReference>
<comment type="similarity">
    <text evidence="1 8">Belongs to the GroES chaperonin family.</text>
</comment>
<dbReference type="InterPro" id="IPR037124">
    <property type="entry name" value="Chaperonin_GroES_sf"/>
</dbReference>
<organism evidence="9 10">
    <name type="scientific">Ursus maritimus</name>
    <name type="common">Polar bear</name>
    <name type="synonym">Thalarctos maritimus</name>
    <dbReference type="NCBI Taxonomy" id="29073"/>
    <lineage>
        <taxon>Eukaryota</taxon>
        <taxon>Metazoa</taxon>
        <taxon>Chordata</taxon>
        <taxon>Craniata</taxon>
        <taxon>Vertebrata</taxon>
        <taxon>Euteleostomi</taxon>
        <taxon>Mammalia</taxon>
        <taxon>Eutheria</taxon>
        <taxon>Laurasiatheria</taxon>
        <taxon>Carnivora</taxon>
        <taxon>Caniformia</taxon>
        <taxon>Ursidae</taxon>
        <taxon>Ursus</taxon>
    </lineage>
</organism>
<evidence type="ECO:0000256" key="1">
    <source>
        <dbReference type="ARBA" id="ARBA00006975"/>
    </source>
</evidence>
<proteinExistence type="inferred from homology"/>
<dbReference type="Gene3D" id="2.30.33.40">
    <property type="entry name" value="GroES chaperonin"/>
    <property type="match status" value="1"/>
</dbReference>
<dbReference type="GO" id="GO:0005759">
    <property type="term" value="C:mitochondrial matrix"/>
    <property type="evidence" value="ECO:0007669"/>
    <property type="project" value="TreeGrafter"/>
</dbReference>
<evidence type="ECO:0000256" key="6">
    <source>
        <dbReference type="ARBA" id="ARBA00046093"/>
    </source>
</evidence>
<dbReference type="GO" id="GO:0046872">
    <property type="term" value="F:metal ion binding"/>
    <property type="evidence" value="ECO:0007669"/>
    <property type="project" value="TreeGrafter"/>
</dbReference>
<dbReference type="FunFam" id="2.30.33.40:FF:000002">
    <property type="entry name" value="10 kDa chaperonin, mitochondrial"/>
    <property type="match status" value="1"/>
</dbReference>
<dbReference type="PANTHER" id="PTHR10772:SF0">
    <property type="entry name" value="10 KDA HEAT SHOCK PROTEIN, MITOCHONDRIAL"/>
    <property type="match status" value="1"/>
</dbReference>
<evidence type="ECO:0000313" key="9">
    <source>
        <dbReference type="Proteomes" id="UP000261680"/>
    </source>
</evidence>
<protein>
    <recommendedName>
        <fullName evidence="2">10 kDa heat shock protein, mitochondrial</fullName>
    </recommendedName>
    <alternativeName>
        <fullName evidence="4">10 kDa chaperonin</fullName>
    </alternativeName>
    <alternativeName>
        <fullName evidence="5">Chaperonin 10</fullName>
    </alternativeName>
</protein>
<evidence type="ECO:0000256" key="2">
    <source>
        <dbReference type="ARBA" id="ARBA00018842"/>
    </source>
</evidence>
<dbReference type="Pfam" id="PF00166">
    <property type="entry name" value="Cpn10"/>
    <property type="match status" value="1"/>
</dbReference>
<keyword evidence="3 8" id="KW-0143">Chaperone</keyword>
<evidence type="ECO:0000256" key="5">
    <source>
        <dbReference type="ARBA" id="ARBA00031971"/>
    </source>
</evidence>